<dbReference type="InterPro" id="IPR020004">
    <property type="entry name" value="UDP-GlcNAc_Epase"/>
</dbReference>
<name>A0A4Q0XRA9_9BACT</name>
<protein>
    <submittedName>
        <fullName evidence="2">UDP-N-acetylglucosamine 2-epimerase (Hydrolyzing)</fullName>
    </submittedName>
</protein>
<dbReference type="Pfam" id="PF02350">
    <property type="entry name" value="Epimerase_2"/>
    <property type="match status" value="1"/>
</dbReference>
<dbReference type="SUPFAM" id="SSF53756">
    <property type="entry name" value="UDP-Glycosyltransferase/glycogen phosphorylase"/>
    <property type="match status" value="1"/>
</dbReference>
<dbReference type="PANTHER" id="PTHR43174">
    <property type="entry name" value="UDP-N-ACETYLGLUCOSAMINE 2-EPIMERASE"/>
    <property type="match status" value="1"/>
</dbReference>
<dbReference type="GO" id="GO:0004553">
    <property type="term" value="F:hydrolase activity, hydrolyzing O-glycosyl compounds"/>
    <property type="evidence" value="ECO:0007669"/>
    <property type="project" value="InterPro"/>
</dbReference>
<sequence length="376" mass="42978">MNKKRIVFLTGTRADFGKMKSLIKITQESPLFDVHIFVTGMHMIAQYGKTIIEVEKSGFKNIYPFINHDEIVHMDRNLATTINGFSHYIAELQPDLILVHGDRIEAMAGAIVGSLNNILVAHIEGGEISGTIDELIRHSISKLSHIHLVSNQEAKRRLVQMGEDEAAVFTIGSPDLDIMNSKELPSIEFVKEYYQIKYDNYAIVMLHPVTTELKAIKKQVKIFVDALLESQQNYIVIYPNNDLGSNLILDEYERFNDNPNIQMYPSIRFEYFLVLLKHAKFMIGNSSAGVREAPYYKIPAINIGNRQNNRVHSKSIINIDYNKEDILEAIQTALHQEKFEQDVDFGDGKSDQNFLKLLTGESVWNISNQKQFKDRD</sequence>
<evidence type="ECO:0000259" key="1">
    <source>
        <dbReference type="Pfam" id="PF02350"/>
    </source>
</evidence>
<keyword evidence="3" id="KW-1185">Reference proteome</keyword>
<dbReference type="AlphaFoldDB" id="A0A4Q0XRA9"/>
<accession>A0A4Q0XRA9</accession>
<gene>
    <name evidence="2" type="primary">neuC</name>
    <name evidence="2" type="ORF">CRV04_09845</name>
</gene>
<dbReference type="Gene3D" id="3.40.50.2000">
    <property type="entry name" value="Glycogen Phosphorylase B"/>
    <property type="match status" value="2"/>
</dbReference>
<evidence type="ECO:0000313" key="3">
    <source>
        <dbReference type="Proteomes" id="UP000290657"/>
    </source>
</evidence>
<dbReference type="OrthoDB" id="9803238at2"/>
<dbReference type="InterPro" id="IPR029767">
    <property type="entry name" value="WecB-like"/>
</dbReference>
<feature type="domain" description="UDP-N-acetylglucosamine 2-epimerase" evidence="1">
    <location>
        <begin position="27"/>
        <end position="358"/>
    </location>
</feature>
<dbReference type="EMBL" id="PDKN01000007">
    <property type="protein sequence ID" value="RXJ55398.1"/>
    <property type="molecule type" value="Genomic_DNA"/>
</dbReference>
<dbReference type="NCBIfam" id="TIGR03568">
    <property type="entry name" value="NeuC_NnaA"/>
    <property type="match status" value="1"/>
</dbReference>
<comment type="caution">
    <text evidence="2">The sequence shown here is derived from an EMBL/GenBank/DDBJ whole genome shotgun (WGS) entry which is preliminary data.</text>
</comment>
<reference evidence="2 3" key="1">
    <citation type="submission" date="2017-10" db="EMBL/GenBank/DDBJ databases">
        <title>Genomics of the genus Arcobacter.</title>
        <authorList>
            <person name="Perez-Cataluna A."/>
            <person name="Figueras M.J."/>
        </authorList>
    </citation>
    <scope>NUCLEOTIDE SEQUENCE [LARGE SCALE GENOMIC DNA]</scope>
    <source>
        <strain evidence="2 3">CECT 8987</strain>
    </source>
</reference>
<organism evidence="2 3">
    <name type="scientific">Candidatus Marinarcus aquaticus</name>
    <dbReference type="NCBI Taxonomy" id="2044504"/>
    <lineage>
        <taxon>Bacteria</taxon>
        <taxon>Pseudomonadati</taxon>
        <taxon>Campylobacterota</taxon>
        <taxon>Epsilonproteobacteria</taxon>
        <taxon>Campylobacterales</taxon>
        <taxon>Arcobacteraceae</taxon>
        <taxon>Candidatus Marinarcus</taxon>
    </lineage>
</organism>
<dbReference type="GO" id="GO:0006047">
    <property type="term" value="P:UDP-N-acetylglucosamine metabolic process"/>
    <property type="evidence" value="ECO:0007669"/>
    <property type="project" value="InterPro"/>
</dbReference>
<dbReference type="RefSeq" id="WP_128996682.1">
    <property type="nucleotide sequence ID" value="NZ_PDKN01000007.1"/>
</dbReference>
<proteinExistence type="predicted"/>
<dbReference type="InterPro" id="IPR003331">
    <property type="entry name" value="UDP_GlcNAc_Epimerase_2_dom"/>
</dbReference>
<evidence type="ECO:0000313" key="2">
    <source>
        <dbReference type="EMBL" id="RXJ55398.1"/>
    </source>
</evidence>
<dbReference type="Proteomes" id="UP000290657">
    <property type="component" value="Unassembled WGS sequence"/>
</dbReference>
<dbReference type="PANTHER" id="PTHR43174:SF3">
    <property type="entry name" value="UDP-N-ACETYLGLUCOSAMINE 2-EPIMERASE"/>
    <property type="match status" value="1"/>
</dbReference>